<dbReference type="AlphaFoldDB" id="A0A0F4JQE2"/>
<dbReference type="EMBL" id="JZWV01000149">
    <property type="protein sequence ID" value="KJY36577.1"/>
    <property type="molecule type" value="Genomic_DNA"/>
</dbReference>
<comment type="caution">
    <text evidence="1">The sequence shown here is derived from an EMBL/GenBank/DDBJ whole genome shotgun (WGS) entry which is preliminary data.</text>
</comment>
<organism evidence="1 2">
    <name type="scientific">Streptomyces katrae</name>
    <dbReference type="NCBI Taxonomy" id="68223"/>
    <lineage>
        <taxon>Bacteria</taxon>
        <taxon>Bacillati</taxon>
        <taxon>Actinomycetota</taxon>
        <taxon>Actinomycetes</taxon>
        <taxon>Kitasatosporales</taxon>
        <taxon>Streptomycetaceae</taxon>
        <taxon>Streptomyces</taxon>
    </lineage>
</organism>
<evidence type="ECO:0000313" key="1">
    <source>
        <dbReference type="EMBL" id="KJY36577.1"/>
    </source>
</evidence>
<proteinExistence type="predicted"/>
<dbReference type="Proteomes" id="UP000033551">
    <property type="component" value="Unassembled WGS sequence"/>
</dbReference>
<reference evidence="1 2" key="1">
    <citation type="submission" date="2015-02" db="EMBL/GenBank/DDBJ databases">
        <authorList>
            <person name="Ju K.-S."/>
            <person name="Doroghazi J.R."/>
            <person name="Metcalf W."/>
        </authorList>
    </citation>
    <scope>NUCLEOTIDE SEQUENCE [LARGE SCALE GENOMIC DNA]</scope>
    <source>
        <strain evidence="1 2">NRRL ISP-5550</strain>
    </source>
</reference>
<dbReference type="PATRIC" id="fig|68223.7.peg.4143"/>
<gene>
    <name evidence="1" type="ORF">VR44_07655</name>
</gene>
<evidence type="ECO:0000313" key="2">
    <source>
        <dbReference type="Proteomes" id="UP000033551"/>
    </source>
</evidence>
<name>A0A0F4JQE2_9ACTN</name>
<protein>
    <submittedName>
        <fullName evidence="1">Uncharacterized protein</fullName>
    </submittedName>
</protein>
<keyword evidence="2" id="KW-1185">Reference proteome</keyword>
<dbReference type="RefSeq" id="WP_045946623.1">
    <property type="nucleotide sequence ID" value="NZ_JZWV01000149.1"/>
</dbReference>
<sequence length="120" mass="12603">MGATVTSAADQPLIPQPPATVTTLRQALAQIAPAALPAFTRELDQAADQARQASDLAPLQRFIAQWAAYVYVQRQPHLAADLRRWEAAAATADADGARRAAAEIGRILDAAHAALAAPLT</sequence>
<accession>A0A0F4JQE2</accession>